<dbReference type="SUPFAM" id="SSF46955">
    <property type="entry name" value="Putative DNA-binding domain"/>
    <property type="match status" value="1"/>
</dbReference>
<accession>A0ABU0DZL6</accession>
<dbReference type="Proteomes" id="UP001230220">
    <property type="component" value="Unassembled WGS sequence"/>
</dbReference>
<organism evidence="3 4">
    <name type="scientific">Breznakia pachnodae</name>
    <dbReference type="NCBI Taxonomy" id="265178"/>
    <lineage>
        <taxon>Bacteria</taxon>
        <taxon>Bacillati</taxon>
        <taxon>Bacillota</taxon>
        <taxon>Erysipelotrichia</taxon>
        <taxon>Erysipelotrichales</taxon>
        <taxon>Erysipelotrichaceae</taxon>
        <taxon>Breznakia</taxon>
    </lineage>
</organism>
<reference evidence="3 4" key="1">
    <citation type="submission" date="2023-07" db="EMBL/GenBank/DDBJ databases">
        <title>Genomic Encyclopedia of Type Strains, Phase IV (KMG-IV): sequencing the most valuable type-strain genomes for metagenomic binning, comparative biology and taxonomic classification.</title>
        <authorList>
            <person name="Goeker M."/>
        </authorList>
    </citation>
    <scope>NUCLEOTIDE SEQUENCE [LARGE SCALE GENOMIC DNA]</scope>
    <source>
        <strain evidence="3 4">DSM 16784</strain>
    </source>
</reference>
<keyword evidence="1 3" id="KW-0238">DNA-binding</keyword>
<dbReference type="InterPro" id="IPR009061">
    <property type="entry name" value="DNA-bd_dom_put_sf"/>
</dbReference>
<dbReference type="PANTHER" id="PTHR30204:SF85">
    <property type="entry name" value="MULTIDRUG-EFFLUX TRANSPORTER 2 REGULATOR"/>
    <property type="match status" value="1"/>
</dbReference>
<dbReference type="PROSITE" id="PS50937">
    <property type="entry name" value="HTH_MERR_2"/>
    <property type="match status" value="1"/>
</dbReference>
<keyword evidence="4" id="KW-1185">Reference proteome</keyword>
<comment type="caution">
    <text evidence="3">The sequence shown here is derived from an EMBL/GenBank/DDBJ whole genome shotgun (WGS) entry which is preliminary data.</text>
</comment>
<evidence type="ECO:0000313" key="4">
    <source>
        <dbReference type="Proteomes" id="UP001230220"/>
    </source>
</evidence>
<feature type="domain" description="HTH merR-type" evidence="2">
    <location>
        <begin position="9"/>
        <end position="78"/>
    </location>
</feature>
<evidence type="ECO:0000256" key="1">
    <source>
        <dbReference type="ARBA" id="ARBA00023125"/>
    </source>
</evidence>
<dbReference type="PANTHER" id="PTHR30204">
    <property type="entry name" value="REDOX-CYCLING DRUG-SENSING TRANSCRIPTIONAL ACTIVATOR SOXR"/>
    <property type="match status" value="1"/>
</dbReference>
<evidence type="ECO:0000259" key="2">
    <source>
        <dbReference type="PROSITE" id="PS50937"/>
    </source>
</evidence>
<sequence>METFDKENYLSTGAFAKAAGIKRKHLIYYDEIGLFSPEVILDNGYRYYYHRQLYTLNMILTLREIGMPLEEIKDFTKNRSPEKTISTFERQGEKIQVEIDKLTQIKDMMNMQVDNIKLSQKVKIGVIKVLEFDEEPIFLSPAYSTKKKIVSLSKTISKFYQYASSQGYEATFPWGIRVDSEYFNQILSNNESPRFYYCVPKSDNYKPAGTYITIYSYSAYKDRFKIYKSLLDYAKKHNYKTGQYFYEDCLLNEISVERPDDYIIRISIKIEDDNI</sequence>
<dbReference type="InterPro" id="IPR047057">
    <property type="entry name" value="MerR_fam"/>
</dbReference>
<dbReference type="Gene3D" id="3.20.80.10">
    <property type="entry name" value="Regulatory factor, effector binding domain"/>
    <property type="match status" value="1"/>
</dbReference>
<name>A0ABU0DZL6_9FIRM</name>
<proteinExistence type="predicted"/>
<gene>
    <name evidence="3" type="ORF">J2S15_000690</name>
</gene>
<dbReference type="Pfam" id="PF13411">
    <property type="entry name" value="MerR_1"/>
    <property type="match status" value="1"/>
</dbReference>
<dbReference type="Gene3D" id="1.10.1660.10">
    <property type="match status" value="1"/>
</dbReference>
<dbReference type="SUPFAM" id="SSF55136">
    <property type="entry name" value="Probable bacterial effector-binding domain"/>
    <property type="match status" value="1"/>
</dbReference>
<dbReference type="RefSeq" id="WP_307405510.1">
    <property type="nucleotide sequence ID" value="NZ_JAUSUR010000001.1"/>
</dbReference>
<dbReference type="SMART" id="SM00422">
    <property type="entry name" value="HTH_MERR"/>
    <property type="match status" value="1"/>
</dbReference>
<dbReference type="GO" id="GO:0003677">
    <property type="term" value="F:DNA binding"/>
    <property type="evidence" value="ECO:0007669"/>
    <property type="project" value="UniProtKB-KW"/>
</dbReference>
<dbReference type="InterPro" id="IPR011256">
    <property type="entry name" value="Reg_factor_effector_dom_sf"/>
</dbReference>
<protein>
    <submittedName>
        <fullName evidence="3">DNA-binding transcriptional MerR regulator</fullName>
    </submittedName>
</protein>
<evidence type="ECO:0000313" key="3">
    <source>
        <dbReference type="EMBL" id="MDQ0359959.1"/>
    </source>
</evidence>
<dbReference type="EMBL" id="JAUSUR010000001">
    <property type="protein sequence ID" value="MDQ0359959.1"/>
    <property type="molecule type" value="Genomic_DNA"/>
</dbReference>
<dbReference type="InterPro" id="IPR000551">
    <property type="entry name" value="MerR-type_HTH_dom"/>
</dbReference>